<dbReference type="AlphaFoldDB" id="Q4RJH2"/>
<dbReference type="EMBL" id="CAAE01015038">
    <property type="protein sequence ID" value="CAG11460.1"/>
    <property type="molecule type" value="Genomic_DNA"/>
</dbReference>
<feature type="non-terminal residue" evidence="1">
    <location>
        <position position="1"/>
    </location>
</feature>
<proteinExistence type="predicted"/>
<evidence type="ECO:0000313" key="1">
    <source>
        <dbReference type="EMBL" id="CAG11460.1"/>
    </source>
</evidence>
<protein>
    <submittedName>
        <fullName evidence="1">(spotted green pufferfish) hypothetical protein</fullName>
    </submittedName>
</protein>
<gene>
    <name evidence="1" type="ORF">GSTENG00033433001</name>
</gene>
<accession>Q4RJH2</accession>
<reference evidence="1" key="1">
    <citation type="journal article" date="2004" name="Nature">
        <title>Genome duplication in the teleost fish Tetraodon nigroviridis reveals the early vertebrate proto-karyotype.</title>
        <authorList>
            <person name="Jaillon O."/>
            <person name="Aury J.-M."/>
            <person name="Brunet F."/>
            <person name="Petit J.-L."/>
            <person name="Stange-Thomann N."/>
            <person name="Mauceli E."/>
            <person name="Bouneau L."/>
            <person name="Fischer C."/>
            <person name="Ozouf-Costaz C."/>
            <person name="Bernot A."/>
            <person name="Nicaud S."/>
            <person name="Jaffe D."/>
            <person name="Fisher S."/>
            <person name="Lutfalla G."/>
            <person name="Dossat C."/>
            <person name="Segurens B."/>
            <person name="Dasilva C."/>
            <person name="Salanoubat M."/>
            <person name="Levy M."/>
            <person name="Boudet N."/>
            <person name="Castellano S."/>
            <person name="Anthouard V."/>
            <person name="Jubin C."/>
            <person name="Castelli V."/>
            <person name="Katinka M."/>
            <person name="Vacherie B."/>
            <person name="Biemont C."/>
            <person name="Skalli Z."/>
            <person name="Cattolico L."/>
            <person name="Poulain J."/>
            <person name="De Berardinis V."/>
            <person name="Cruaud C."/>
            <person name="Duprat S."/>
            <person name="Brottier P."/>
            <person name="Coutanceau J.-P."/>
            <person name="Gouzy J."/>
            <person name="Parra G."/>
            <person name="Lardier G."/>
            <person name="Chapple C."/>
            <person name="McKernan K.J."/>
            <person name="McEwan P."/>
            <person name="Bosak S."/>
            <person name="Kellis M."/>
            <person name="Volff J.-N."/>
            <person name="Guigo R."/>
            <person name="Zody M.C."/>
            <person name="Mesirov J."/>
            <person name="Lindblad-Toh K."/>
            <person name="Birren B."/>
            <person name="Nusbaum C."/>
            <person name="Kahn D."/>
            <person name="Robinson-Rechavi M."/>
            <person name="Laudet V."/>
            <person name="Schachter V."/>
            <person name="Quetier F."/>
            <person name="Saurin W."/>
            <person name="Scarpelli C."/>
            <person name="Wincker P."/>
            <person name="Lander E.S."/>
            <person name="Weissenbach J."/>
            <person name="Roest Crollius H."/>
        </authorList>
    </citation>
    <scope>NUCLEOTIDE SEQUENCE [LARGE SCALE GENOMIC DNA]</scope>
</reference>
<name>Q4RJH2_TETNG</name>
<comment type="caution">
    <text evidence="1">The sequence shown here is derived from an EMBL/GenBank/DDBJ whole genome shotgun (WGS) entry which is preliminary data.</text>
</comment>
<sequence length="101" mass="11244">RTTRSVSGSCKALVKRDSKALRRPTLAPLKAGLSFSISWPQPSSYPLPPWLADVIIEVFGVLSKEEKSNWLSFRKKKASRQEQTDYCPSSGDCRHLTGGLH</sequence>
<organism evidence="1">
    <name type="scientific">Tetraodon nigroviridis</name>
    <name type="common">Spotted green pufferfish</name>
    <name type="synonym">Chelonodon nigroviridis</name>
    <dbReference type="NCBI Taxonomy" id="99883"/>
    <lineage>
        <taxon>Eukaryota</taxon>
        <taxon>Metazoa</taxon>
        <taxon>Chordata</taxon>
        <taxon>Craniata</taxon>
        <taxon>Vertebrata</taxon>
        <taxon>Euteleostomi</taxon>
        <taxon>Actinopterygii</taxon>
        <taxon>Neopterygii</taxon>
        <taxon>Teleostei</taxon>
        <taxon>Neoteleostei</taxon>
        <taxon>Acanthomorphata</taxon>
        <taxon>Eupercaria</taxon>
        <taxon>Tetraodontiformes</taxon>
        <taxon>Tetradontoidea</taxon>
        <taxon>Tetraodontidae</taxon>
        <taxon>Tetraodon</taxon>
    </lineage>
</organism>
<dbReference type="OrthoDB" id="10565741at2759"/>
<dbReference type="KEGG" id="tng:GSTEN00033433G001"/>
<reference evidence="1" key="2">
    <citation type="submission" date="2004-02" db="EMBL/GenBank/DDBJ databases">
        <authorList>
            <consortium name="Genoscope"/>
            <consortium name="Whitehead Institute Centre for Genome Research"/>
        </authorList>
    </citation>
    <scope>NUCLEOTIDE SEQUENCE</scope>
</reference>